<dbReference type="AlphaFoldDB" id="A0A4Q2M5A7"/>
<dbReference type="CDD" id="cd18870">
    <property type="entry name" value="NUDIX_AcylCoAdiphos_Nudt19"/>
    <property type="match status" value="1"/>
</dbReference>
<keyword evidence="4 9" id="KW-0378">Hydrolase</keyword>
<dbReference type="InterPro" id="IPR000086">
    <property type="entry name" value="NUDIX_hydrolase_dom"/>
</dbReference>
<dbReference type="GO" id="GO:0046872">
    <property type="term" value="F:metal ion binding"/>
    <property type="evidence" value="ECO:0007669"/>
    <property type="project" value="UniProtKB-KW"/>
</dbReference>
<evidence type="ECO:0000313" key="9">
    <source>
        <dbReference type="EMBL" id="RXZ87068.1"/>
    </source>
</evidence>
<accession>A0A4Q2M5A7</accession>
<keyword evidence="3" id="KW-0479">Metal-binding</keyword>
<evidence type="ECO:0000256" key="2">
    <source>
        <dbReference type="ARBA" id="ARBA00001946"/>
    </source>
</evidence>
<dbReference type="EMBL" id="JACCBI010000001">
    <property type="protein sequence ID" value="NYD67084.1"/>
    <property type="molecule type" value="Genomic_DNA"/>
</dbReference>
<gene>
    <name evidence="8" type="ORF">BJ972_001603</name>
    <name evidence="9" type="ORF">ESP50_08435</name>
</gene>
<evidence type="ECO:0000256" key="4">
    <source>
        <dbReference type="ARBA" id="ARBA00022801"/>
    </source>
</evidence>
<evidence type="ECO:0000259" key="7">
    <source>
        <dbReference type="PROSITE" id="PS51462"/>
    </source>
</evidence>
<dbReference type="PANTHER" id="PTHR12318">
    <property type="entry name" value="TESTOSTERONE-REGULATED PROTEIN RP2"/>
    <property type="match status" value="1"/>
</dbReference>
<dbReference type="Proteomes" id="UP000581087">
    <property type="component" value="Unassembled WGS sequence"/>
</dbReference>
<dbReference type="OrthoDB" id="7183442at2"/>
<evidence type="ECO:0000256" key="6">
    <source>
        <dbReference type="ARBA" id="ARBA00023211"/>
    </source>
</evidence>
<comment type="cofactor">
    <cofactor evidence="2">
        <name>Mg(2+)</name>
        <dbReference type="ChEBI" id="CHEBI:18420"/>
    </cofactor>
</comment>
<evidence type="ECO:0000256" key="3">
    <source>
        <dbReference type="ARBA" id="ARBA00022723"/>
    </source>
</evidence>
<keyword evidence="5" id="KW-0460">Magnesium</keyword>
<dbReference type="EMBL" id="SDPM01000003">
    <property type="protein sequence ID" value="RXZ87068.1"/>
    <property type="molecule type" value="Genomic_DNA"/>
</dbReference>
<keyword evidence="6" id="KW-0464">Manganese</keyword>
<comment type="cofactor">
    <cofactor evidence="1">
        <name>Mn(2+)</name>
        <dbReference type="ChEBI" id="CHEBI:29035"/>
    </cofactor>
</comment>
<protein>
    <submittedName>
        <fullName evidence="8">8-oxo-dGTP pyrophosphatase MutT (NUDIX family)</fullName>
    </submittedName>
    <submittedName>
        <fullName evidence="9">NUDIX hydrolase</fullName>
    </submittedName>
</protein>
<dbReference type="PANTHER" id="PTHR12318:SF0">
    <property type="entry name" value="ACYL-COENZYME A DIPHOSPHATASE NUDT19"/>
    <property type="match status" value="1"/>
</dbReference>
<proteinExistence type="predicted"/>
<keyword evidence="10" id="KW-1185">Reference proteome</keyword>
<dbReference type="Proteomes" id="UP000292686">
    <property type="component" value="Unassembled WGS sequence"/>
</dbReference>
<dbReference type="SUPFAM" id="SSF55811">
    <property type="entry name" value="Nudix"/>
    <property type="match status" value="1"/>
</dbReference>
<reference evidence="9 10" key="1">
    <citation type="submission" date="2019-01" db="EMBL/GenBank/DDBJ databases">
        <title>Agromyces.</title>
        <authorList>
            <person name="Li J."/>
        </authorList>
    </citation>
    <scope>NUCLEOTIDE SEQUENCE [LARGE SCALE GENOMIC DNA]</scope>
    <source>
        <strain evidence="9 10">DSM 23870</strain>
    </source>
</reference>
<reference evidence="8 11" key="2">
    <citation type="submission" date="2020-07" db="EMBL/GenBank/DDBJ databases">
        <title>Sequencing the genomes of 1000 actinobacteria strains.</title>
        <authorList>
            <person name="Klenk H.-P."/>
        </authorList>
    </citation>
    <scope>NUCLEOTIDE SEQUENCE [LARGE SCALE GENOMIC DNA]</scope>
    <source>
        <strain evidence="8 11">DSM 23870</strain>
    </source>
</reference>
<dbReference type="RefSeq" id="WP_129174018.1">
    <property type="nucleotide sequence ID" value="NZ_JACCBI010000001.1"/>
</dbReference>
<dbReference type="Gene3D" id="3.90.79.10">
    <property type="entry name" value="Nucleoside Triphosphate Pyrophosphohydrolase"/>
    <property type="match status" value="2"/>
</dbReference>
<evidence type="ECO:0000256" key="1">
    <source>
        <dbReference type="ARBA" id="ARBA00001936"/>
    </source>
</evidence>
<dbReference type="InterPro" id="IPR039121">
    <property type="entry name" value="NUDT19"/>
</dbReference>
<dbReference type="Pfam" id="PF00293">
    <property type="entry name" value="NUDIX"/>
    <property type="match status" value="1"/>
</dbReference>
<evidence type="ECO:0000313" key="11">
    <source>
        <dbReference type="Proteomes" id="UP000581087"/>
    </source>
</evidence>
<name>A0A4Q2M5A7_9MICO</name>
<comment type="caution">
    <text evidence="9">The sequence shown here is derived from an EMBL/GenBank/DDBJ whole genome shotgun (WGS) entry which is preliminary data.</text>
</comment>
<dbReference type="PROSITE" id="PS51462">
    <property type="entry name" value="NUDIX"/>
    <property type="match status" value="1"/>
</dbReference>
<feature type="domain" description="Nudix hydrolase" evidence="7">
    <location>
        <begin position="25"/>
        <end position="166"/>
    </location>
</feature>
<evidence type="ECO:0000313" key="8">
    <source>
        <dbReference type="EMBL" id="NYD67084.1"/>
    </source>
</evidence>
<dbReference type="GO" id="GO:0016818">
    <property type="term" value="F:hydrolase activity, acting on acid anhydrides, in phosphorus-containing anhydrides"/>
    <property type="evidence" value="ECO:0007669"/>
    <property type="project" value="InterPro"/>
</dbReference>
<organism evidence="9 10">
    <name type="scientific">Agromyces atrinae</name>
    <dbReference type="NCBI Taxonomy" id="592376"/>
    <lineage>
        <taxon>Bacteria</taxon>
        <taxon>Bacillati</taxon>
        <taxon>Actinomycetota</taxon>
        <taxon>Actinomycetes</taxon>
        <taxon>Micrococcales</taxon>
        <taxon>Microbacteriaceae</taxon>
        <taxon>Agromyces</taxon>
    </lineage>
</organism>
<evidence type="ECO:0000313" key="10">
    <source>
        <dbReference type="Proteomes" id="UP000292686"/>
    </source>
</evidence>
<evidence type="ECO:0000256" key="5">
    <source>
        <dbReference type="ARBA" id="ARBA00022842"/>
    </source>
</evidence>
<sequence>MTDDVPPPAGVPSGVTVPAGQAVPGSALAATVVLVRDSETGPEVLLLERPSDRGSFAGAWVFPGGAVEADDAGLGAAAVRETREETGLVLGESDLVELSHWTPPADTPRRFDTWFFVARAPGGSIALPAAEIVGSQWLRPADALALHATGALTLYPPTWVTLAGLRGDADVDALLTRISALEPPHFVGRFAPGRVLVWSDDVAFADDALLEAPGARHRLDLSALPWSYERS</sequence>
<dbReference type="InterPro" id="IPR015797">
    <property type="entry name" value="NUDIX_hydrolase-like_dom_sf"/>
</dbReference>